<evidence type="ECO:0000313" key="2">
    <source>
        <dbReference type="Proteomes" id="UP000276133"/>
    </source>
</evidence>
<reference evidence="1 2" key="1">
    <citation type="journal article" date="2018" name="Sci. Rep.">
        <title>Genomic signatures of local adaptation to the degree of environmental predictability in rotifers.</title>
        <authorList>
            <person name="Franch-Gras L."/>
            <person name="Hahn C."/>
            <person name="Garcia-Roger E.M."/>
            <person name="Carmona M.J."/>
            <person name="Serra M."/>
            <person name="Gomez A."/>
        </authorList>
    </citation>
    <scope>NUCLEOTIDE SEQUENCE [LARGE SCALE GENOMIC DNA]</scope>
    <source>
        <strain evidence="1">HYR1</strain>
    </source>
</reference>
<proteinExistence type="predicted"/>
<protein>
    <submittedName>
        <fullName evidence="1">Uncharacterized protein</fullName>
    </submittedName>
</protein>
<organism evidence="1 2">
    <name type="scientific">Brachionus plicatilis</name>
    <name type="common">Marine rotifer</name>
    <name type="synonym">Brachionus muelleri</name>
    <dbReference type="NCBI Taxonomy" id="10195"/>
    <lineage>
        <taxon>Eukaryota</taxon>
        <taxon>Metazoa</taxon>
        <taxon>Spiralia</taxon>
        <taxon>Gnathifera</taxon>
        <taxon>Rotifera</taxon>
        <taxon>Eurotatoria</taxon>
        <taxon>Monogononta</taxon>
        <taxon>Pseudotrocha</taxon>
        <taxon>Ploima</taxon>
        <taxon>Brachionidae</taxon>
        <taxon>Brachionus</taxon>
    </lineage>
</organism>
<sequence>MGKMLLNPAIAINQWQCEILVQKLQYKNQVNDFINYSNIHLFIFKPEIFPSSSLAIFFSEYGLLKVSYRAGVRSGLINNLLYRSLLARFFADAQASFLDSIELNTTISSPIYLQLRFLLLETILFKFLRPALLNYRITVDGVQYSFRAFGTGLGELGSEIRTYISSIFEFIKNYNMIPPLLLYGPIASRVAYLKIMKLSLKYPLFSIISLEISKKIKLKTEGFRALNKIIGGYLK</sequence>
<dbReference type="EMBL" id="REGN01002810">
    <property type="protein sequence ID" value="RNA26035.1"/>
    <property type="molecule type" value="Genomic_DNA"/>
</dbReference>
<gene>
    <name evidence="1" type="ORF">BpHYR1_006718</name>
</gene>
<evidence type="ECO:0000313" key="1">
    <source>
        <dbReference type="EMBL" id="RNA26035.1"/>
    </source>
</evidence>
<accession>A0A3M7RRR4</accession>
<dbReference type="Proteomes" id="UP000276133">
    <property type="component" value="Unassembled WGS sequence"/>
</dbReference>
<keyword evidence="2" id="KW-1185">Reference proteome</keyword>
<dbReference type="AlphaFoldDB" id="A0A3M7RRR4"/>
<name>A0A3M7RRR4_BRAPC</name>
<comment type="caution">
    <text evidence="1">The sequence shown here is derived from an EMBL/GenBank/DDBJ whole genome shotgun (WGS) entry which is preliminary data.</text>
</comment>